<feature type="domain" description="Ecto-NOX disulfide-thiol exchanger 1/2" evidence="3">
    <location>
        <begin position="62"/>
        <end position="114"/>
    </location>
</feature>
<dbReference type="GO" id="GO:0007624">
    <property type="term" value="P:ultradian rhythm"/>
    <property type="evidence" value="ECO:0007669"/>
    <property type="project" value="InterPro"/>
</dbReference>
<accession>A0A7R9ITC5</accession>
<reference evidence="4" key="1">
    <citation type="submission" date="2020-11" db="EMBL/GenBank/DDBJ databases">
        <authorList>
            <person name="Tran Van P."/>
        </authorList>
    </citation>
    <scope>NUCLEOTIDE SEQUENCE</scope>
</reference>
<dbReference type="Pfam" id="PF23267">
    <property type="entry name" value="ENOX1"/>
    <property type="match status" value="1"/>
</dbReference>
<dbReference type="GO" id="GO:0016491">
    <property type="term" value="F:oxidoreductase activity"/>
    <property type="evidence" value="ECO:0007669"/>
    <property type="project" value="InterPro"/>
</dbReference>
<evidence type="ECO:0000256" key="2">
    <source>
        <dbReference type="SAM" id="MobiDB-lite"/>
    </source>
</evidence>
<name>A0A7R9ITC5_9NEOP</name>
<feature type="compositionally biased region" description="Acidic residues" evidence="2">
    <location>
        <begin position="36"/>
        <end position="48"/>
    </location>
</feature>
<dbReference type="InterPro" id="IPR056611">
    <property type="entry name" value="ENOX1/2_dom"/>
</dbReference>
<dbReference type="AlphaFoldDB" id="A0A7R9ITC5"/>
<feature type="region of interest" description="Disordered" evidence="2">
    <location>
        <begin position="36"/>
        <end position="60"/>
    </location>
</feature>
<evidence type="ECO:0000256" key="1">
    <source>
        <dbReference type="SAM" id="Coils"/>
    </source>
</evidence>
<keyword evidence="1" id="KW-0175">Coiled coil</keyword>
<organism evidence="4">
    <name type="scientific">Timema tahoe</name>
    <dbReference type="NCBI Taxonomy" id="61484"/>
    <lineage>
        <taxon>Eukaryota</taxon>
        <taxon>Metazoa</taxon>
        <taxon>Ecdysozoa</taxon>
        <taxon>Arthropoda</taxon>
        <taxon>Hexapoda</taxon>
        <taxon>Insecta</taxon>
        <taxon>Pterygota</taxon>
        <taxon>Neoptera</taxon>
        <taxon>Polyneoptera</taxon>
        <taxon>Phasmatodea</taxon>
        <taxon>Timematodea</taxon>
        <taxon>Timematoidea</taxon>
        <taxon>Timematidae</taxon>
        <taxon>Timema</taxon>
    </lineage>
</organism>
<dbReference type="PANTHER" id="PTHR16001:SF4">
    <property type="entry name" value="ECTO-NOX DISULFIDE-THIOL EXCHANGER 1-LIKE PROTEIN"/>
    <property type="match status" value="1"/>
</dbReference>
<dbReference type="EMBL" id="OE011008">
    <property type="protein sequence ID" value="CAD7464122.1"/>
    <property type="molecule type" value="Genomic_DNA"/>
</dbReference>
<proteinExistence type="predicted"/>
<sequence>MSPDTLTDTLQNRSDDIRRYMEIKTVQLEEVLNERADEEMDVSDEEDYMGNKKRVRYDTSEEKASLKEENDSLRCQLEAYKNEVDLVRSDLKTDLDQKDKQLKMLQQTLQGMQQLGVMSDVAVLFQPDILDSDPAIF</sequence>
<evidence type="ECO:0000259" key="3">
    <source>
        <dbReference type="Pfam" id="PF23267"/>
    </source>
</evidence>
<feature type="coiled-coil region" evidence="1">
    <location>
        <begin position="63"/>
        <end position="115"/>
    </location>
</feature>
<gene>
    <name evidence="4" type="ORF">TTEB3V08_LOCUS12001</name>
</gene>
<protein>
    <recommendedName>
        <fullName evidence="3">Ecto-NOX disulfide-thiol exchanger 1/2 domain-containing protein</fullName>
    </recommendedName>
</protein>
<evidence type="ECO:0000313" key="4">
    <source>
        <dbReference type="EMBL" id="CAD7464122.1"/>
    </source>
</evidence>
<dbReference type="GO" id="GO:0009897">
    <property type="term" value="C:external side of plasma membrane"/>
    <property type="evidence" value="ECO:0007669"/>
    <property type="project" value="InterPro"/>
</dbReference>
<dbReference type="InterPro" id="IPR038876">
    <property type="entry name" value="ENOX"/>
</dbReference>
<dbReference type="PANTHER" id="PTHR16001">
    <property type="entry name" value="ECTO-NOX DISULFIDE-THIOL EXCHANGER"/>
    <property type="match status" value="1"/>
</dbReference>